<gene>
    <name evidence="2" type="ORF">COV29_02055</name>
</gene>
<reference evidence="2 3" key="1">
    <citation type="submission" date="2017-09" db="EMBL/GenBank/DDBJ databases">
        <title>Depth-based differentiation of microbial function through sediment-hosted aquifers and enrichment of novel symbionts in the deep terrestrial subsurface.</title>
        <authorList>
            <person name="Probst A.J."/>
            <person name="Ladd B."/>
            <person name="Jarett J.K."/>
            <person name="Geller-Mcgrath D.E."/>
            <person name="Sieber C.M."/>
            <person name="Emerson J.B."/>
            <person name="Anantharaman K."/>
            <person name="Thomas B.C."/>
            <person name="Malmstrom R."/>
            <person name="Stieglmeier M."/>
            <person name="Klingl A."/>
            <person name="Woyke T."/>
            <person name="Ryan C.M."/>
            <person name="Banfield J.F."/>
        </authorList>
    </citation>
    <scope>NUCLEOTIDE SEQUENCE [LARGE SCALE GENOMIC DNA]</scope>
    <source>
        <strain evidence="2">CG10_big_fil_rev_8_21_14_0_10_36_16</strain>
    </source>
</reference>
<dbReference type="CDD" id="cd02440">
    <property type="entry name" value="AdoMet_MTases"/>
    <property type="match status" value="1"/>
</dbReference>
<dbReference type="Proteomes" id="UP000228496">
    <property type="component" value="Unassembled WGS sequence"/>
</dbReference>
<dbReference type="Pfam" id="PF08241">
    <property type="entry name" value="Methyltransf_11"/>
    <property type="match status" value="1"/>
</dbReference>
<evidence type="ECO:0000313" key="3">
    <source>
        <dbReference type="Proteomes" id="UP000228496"/>
    </source>
</evidence>
<dbReference type="SUPFAM" id="SSF53335">
    <property type="entry name" value="S-adenosyl-L-methionine-dependent methyltransferases"/>
    <property type="match status" value="1"/>
</dbReference>
<proteinExistence type="predicted"/>
<dbReference type="AlphaFoldDB" id="A0A2J0Q7I1"/>
<dbReference type="InterPro" id="IPR029063">
    <property type="entry name" value="SAM-dependent_MTases_sf"/>
</dbReference>
<sequence>MKSTNEEFAKIFDGIASHYNEISNPYIVSIRKNIFANWAEGKCIEVGAGTGEISRFLSQKYKVVATDISPQMVSEIKKRGIEAYVCDAEKLPFPNESFDTVISAEVIFYLDNPEKFISEANRVLKPGGRLLISCASNFPGKFYDKLRSTLRNLGIGGMYFDEDTLGEFMSVPKLKKMIVKNNFSIVEIKKSPVLPIASLTRLNKLLEKTLLHHFGIFIFTYAQKPIKAE</sequence>
<dbReference type="EMBL" id="PCXQ01000004">
    <property type="protein sequence ID" value="PJE51036.1"/>
    <property type="molecule type" value="Genomic_DNA"/>
</dbReference>
<dbReference type="InterPro" id="IPR013216">
    <property type="entry name" value="Methyltransf_11"/>
</dbReference>
<accession>A0A2J0Q7I1</accession>
<organism evidence="2 3">
    <name type="scientific">Candidatus Yanofskybacteria bacterium CG10_big_fil_rev_8_21_14_0_10_36_16</name>
    <dbReference type="NCBI Taxonomy" id="1975096"/>
    <lineage>
        <taxon>Bacteria</taxon>
        <taxon>Candidatus Yanofskyibacteriota</taxon>
    </lineage>
</organism>
<dbReference type="Gene3D" id="3.40.50.150">
    <property type="entry name" value="Vaccinia Virus protein VP39"/>
    <property type="match status" value="1"/>
</dbReference>
<evidence type="ECO:0000259" key="1">
    <source>
        <dbReference type="Pfam" id="PF08241"/>
    </source>
</evidence>
<dbReference type="PANTHER" id="PTHR43591">
    <property type="entry name" value="METHYLTRANSFERASE"/>
    <property type="match status" value="1"/>
</dbReference>
<feature type="domain" description="Methyltransferase type 11" evidence="1">
    <location>
        <begin position="45"/>
        <end position="132"/>
    </location>
</feature>
<name>A0A2J0Q7I1_9BACT</name>
<evidence type="ECO:0000313" key="2">
    <source>
        <dbReference type="EMBL" id="PJE51036.1"/>
    </source>
</evidence>
<protein>
    <recommendedName>
        <fullName evidence="1">Methyltransferase type 11 domain-containing protein</fullName>
    </recommendedName>
</protein>
<dbReference type="PANTHER" id="PTHR43591:SF24">
    <property type="entry name" value="2-METHOXY-6-POLYPRENYL-1,4-BENZOQUINOL METHYLASE, MITOCHONDRIAL"/>
    <property type="match status" value="1"/>
</dbReference>
<comment type="caution">
    <text evidence="2">The sequence shown here is derived from an EMBL/GenBank/DDBJ whole genome shotgun (WGS) entry which is preliminary data.</text>
</comment>
<dbReference type="GO" id="GO:0008757">
    <property type="term" value="F:S-adenosylmethionine-dependent methyltransferase activity"/>
    <property type="evidence" value="ECO:0007669"/>
    <property type="project" value="InterPro"/>
</dbReference>